<evidence type="ECO:0000259" key="15">
    <source>
        <dbReference type="Pfam" id="PF02823"/>
    </source>
</evidence>
<dbReference type="GO" id="GO:0005524">
    <property type="term" value="F:ATP binding"/>
    <property type="evidence" value="ECO:0007669"/>
    <property type="project" value="UniProtKB-UniRule"/>
</dbReference>
<evidence type="ECO:0000256" key="6">
    <source>
        <dbReference type="ARBA" id="ARBA00022781"/>
    </source>
</evidence>
<dbReference type="Proteomes" id="UP000199568">
    <property type="component" value="Unassembled WGS sequence"/>
</dbReference>
<dbReference type="Pfam" id="PF02823">
    <property type="entry name" value="ATP-synt_DE_N"/>
    <property type="match status" value="1"/>
</dbReference>
<accession>A0A1H9ZP04</accession>
<dbReference type="NCBIfam" id="TIGR01216">
    <property type="entry name" value="ATP_synt_epsi"/>
    <property type="match status" value="1"/>
</dbReference>
<dbReference type="Gene3D" id="1.20.5.440">
    <property type="entry name" value="ATP synthase delta/epsilon subunit, C-terminal domain"/>
    <property type="match status" value="1"/>
</dbReference>
<keyword evidence="8 11" id="KW-0472">Membrane</keyword>
<keyword evidence="7 11" id="KW-0406">Ion transport</keyword>
<evidence type="ECO:0000256" key="4">
    <source>
        <dbReference type="ARBA" id="ARBA00022448"/>
    </source>
</evidence>
<evidence type="ECO:0000256" key="3">
    <source>
        <dbReference type="ARBA" id="ARBA00005712"/>
    </source>
</evidence>
<dbReference type="Gene3D" id="2.60.15.10">
    <property type="entry name" value="F0F1 ATP synthase delta/epsilon subunit, N-terminal"/>
    <property type="match status" value="1"/>
</dbReference>
<dbReference type="InterPro" id="IPR036794">
    <property type="entry name" value="ATP_F1_dsu/esu_C_sf"/>
</dbReference>
<dbReference type="OrthoDB" id="9804110at2"/>
<evidence type="ECO:0000256" key="5">
    <source>
        <dbReference type="ARBA" id="ARBA00022475"/>
    </source>
</evidence>
<keyword evidence="6 11" id="KW-0375">Hydrogen ion transport</keyword>
<keyword evidence="5 11" id="KW-1003">Cell membrane</keyword>
<evidence type="ECO:0000256" key="13">
    <source>
        <dbReference type="SAM" id="Coils"/>
    </source>
</evidence>
<evidence type="ECO:0000256" key="12">
    <source>
        <dbReference type="RuleBase" id="RU003656"/>
    </source>
</evidence>
<comment type="subcellular location">
    <subcellularLocation>
        <location evidence="2 11">Cell membrane</location>
        <topology evidence="2 11">Peripheral membrane protein</topology>
    </subcellularLocation>
</comment>
<dbReference type="RefSeq" id="WP_090439268.1">
    <property type="nucleotide sequence ID" value="NZ_FOHU01000002.1"/>
</dbReference>
<evidence type="ECO:0000256" key="9">
    <source>
        <dbReference type="ARBA" id="ARBA00023196"/>
    </source>
</evidence>
<keyword evidence="9 11" id="KW-0139">CF(1)</keyword>
<dbReference type="SUPFAM" id="SSF51344">
    <property type="entry name" value="Epsilon subunit of F1F0-ATP synthase N-terminal domain"/>
    <property type="match status" value="1"/>
</dbReference>
<comment type="subunit">
    <text evidence="11 12">F-type ATPases have 2 components, CF(1) - the catalytic core - and CF(0) - the membrane proton channel. CF(1) has five subunits: alpha(3), beta(3), gamma(1), delta(1), epsilon(1). CF(0) has three main subunits: a, b and c.</text>
</comment>
<dbReference type="STRING" id="426128.SAMN05660297_00658"/>
<evidence type="ECO:0000256" key="11">
    <source>
        <dbReference type="HAMAP-Rule" id="MF_00530"/>
    </source>
</evidence>
<evidence type="ECO:0000256" key="1">
    <source>
        <dbReference type="ARBA" id="ARBA00003543"/>
    </source>
</evidence>
<sequence>MASKFHLEIVTPDRVFYDDEVEMAVVRTTEGDVGILDEHISMVSPLKIGKIKIKKEGSFKEAAIAGGFVKVIQGETTIIADAAEWPEEIDVQRAEEAKERAEKRLEVGKEDIDTARAEIALRKAVNRIEIYKGKK</sequence>
<keyword evidence="17" id="KW-1185">Reference proteome</keyword>
<dbReference type="FunFam" id="1.20.5.440:FF:000001">
    <property type="entry name" value="ATP synthase epsilon chain"/>
    <property type="match status" value="1"/>
</dbReference>
<dbReference type="InterPro" id="IPR036771">
    <property type="entry name" value="ATPsynth_dsu/esu_N"/>
</dbReference>
<name>A0A1H9ZP04_9FIRM</name>
<organism evidence="16 17">
    <name type="scientific">Natronincola peptidivorans</name>
    <dbReference type="NCBI Taxonomy" id="426128"/>
    <lineage>
        <taxon>Bacteria</taxon>
        <taxon>Bacillati</taxon>
        <taxon>Bacillota</taxon>
        <taxon>Clostridia</taxon>
        <taxon>Peptostreptococcales</taxon>
        <taxon>Natronincolaceae</taxon>
        <taxon>Natronincola</taxon>
    </lineage>
</organism>
<feature type="domain" description="ATP synthase F1 complex delta/epsilon subunit N-terminal" evidence="15">
    <location>
        <begin position="5"/>
        <end position="83"/>
    </location>
</feature>
<dbReference type="NCBIfam" id="NF001846">
    <property type="entry name" value="PRK00571.1-3"/>
    <property type="match status" value="1"/>
</dbReference>
<dbReference type="AlphaFoldDB" id="A0A1H9ZP04"/>
<evidence type="ECO:0000256" key="2">
    <source>
        <dbReference type="ARBA" id="ARBA00004202"/>
    </source>
</evidence>
<gene>
    <name evidence="11" type="primary">atpC</name>
    <name evidence="16" type="ORF">SAMN05660297_00658</name>
</gene>
<feature type="domain" description="ATP synthase epsilon subunit C-terminal" evidence="14">
    <location>
        <begin position="87"/>
        <end position="130"/>
    </location>
</feature>
<dbReference type="InterPro" id="IPR001469">
    <property type="entry name" value="ATP_synth_F1_dsu/esu"/>
</dbReference>
<comment type="function">
    <text evidence="1 11">Produces ATP from ADP in the presence of a proton gradient across the membrane.</text>
</comment>
<dbReference type="GO" id="GO:0005886">
    <property type="term" value="C:plasma membrane"/>
    <property type="evidence" value="ECO:0007669"/>
    <property type="project" value="UniProtKB-SubCell"/>
</dbReference>
<dbReference type="InterPro" id="IPR020546">
    <property type="entry name" value="ATP_synth_F1_dsu/esu_N"/>
</dbReference>
<proteinExistence type="inferred from homology"/>
<dbReference type="PANTHER" id="PTHR13822">
    <property type="entry name" value="ATP SYNTHASE DELTA/EPSILON CHAIN"/>
    <property type="match status" value="1"/>
</dbReference>
<dbReference type="PANTHER" id="PTHR13822:SF10">
    <property type="entry name" value="ATP SYNTHASE EPSILON CHAIN, CHLOROPLASTIC"/>
    <property type="match status" value="1"/>
</dbReference>
<comment type="similarity">
    <text evidence="3 11 12">Belongs to the ATPase epsilon chain family.</text>
</comment>
<protein>
    <recommendedName>
        <fullName evidence="11">ATP synthase epsilon chain</fullName>
    </recommendedName>
    <alternativeName>
        <fullName evidence="11">ATP synthase F1 sector epsilon subunit</fullName>
    </alternativeName>
    <alternativeName>
        <fullName evidence="11">F-ATPase epsilon subunit</fullName>
    </alternativeName>
</protein>
<keyword evidence="10 11" id="KW-0066">ATP synthesis</keyword>
<evidence type="ECO:0000313" key="17">
    <source>
        <dbReference type="Proteomes" id="UP000199568"/>
    </source>
</evidence>
<evidence type="ECO:0000256" key="10">
    <source>
        <dbReference type="ARBA" id="ARBA00023310"/>
    </source>
</evidence>
<dbReference type="Pfam" id="PF00401">
    <property type="entry name" value="ATP-synt_DE"/>
    <property type="match status" value="1"/>
</dbReference>
<dbReference type="EMBL" id="FOHU01000002">
    <property type="protein sequence ID" value="SES83466.1"/>
    <property type="molecule type" value="Genomic_DNA"/>
</dbReference>
<dbReference type="HAMAP" id="MF_00530">
    <property type="entry name" value="ATP_synth_epsil_bac"/>
    <property type="match status" value="1"/>
</dbReference>
<keyword evidence="13" id="KW-0175">Coiled coil</keyword>
<evidence type="ECO:0000256" key="8">
    <source>
        <dbReference type="ARBA" id="ARBA00023136"/>
    </source>
</evidence>
<feature type="coiled-coil region" evidence="13">
    <location>
        <begin position="91"/>
        <end position="118"/>
    </location>
</feature>
<evidence type="ECO:0000256" key="7">
    <source>
        <dbReference type="ARBA" id="ARBA00023065"/>
    </source>
</evidence>
<dbReference type="InterPro" id="IPR020547">
    <property type="entry name" value="ATP_synth_F1_esu_C"/>
</dbReference>
<dbReference type="SUPFAM" id="SSF46604">
    <property type="entry name" value="Epsilon subunit of F1F0-ATP synthase C-terminal domain"/>
    <property type="match status" value="1"/>
</dbReference>
<dbReference type="GO" id="GO:0046933">
    <property type="term" value="F:proton-transporting ATP synthase activity, rotational mechanism"/>
    <property type="evidence" value="ECO:0007669"/>
    <property type="project" value="UniProtKB-UniRule"/>
</dbReference>
<keyword evidence="4 11" id="KW-0813">Transport</keyword>
<reference evidence="16 17" key="1">
    <citation type="submission" date="2016-10" db="EMBL/GenBank/DDBJ databases">
        <authorList>
            <person name="de Groot N.N."/>
        </authorList>
    </citation>
    <scope>NUCLEOTIDE SEQUENCE [LARGE SCALE GENOMIC DNA]</scope>
    <source>
        <strain evidence="16 17">DSM 18979</strain>
    </source>
</reference>
<dbReference type="CDD" id="cd12152">
    <property type="entry name" value="F1-ATPase_delta"/>
    <property type="match status" value="1"/>
</dbReference>
<evidence type="ECO:0000259" key="14">
    <source>
        <dbReference type="Pfam" id="PF00401"/>
    </source>
</evidence>
<evidence type="ECO:0000313" key="16">
    <source>
        <dbReference type="EMBL" id="SES83466.1"/>
    </source>
</evidence>
<dbReference type="GO" id="GO:0045259">
    <property type="term" value="C:proton-transporting ATP synthase complex"/>
    <property type="evidence" value="ECO:0007669"/>
    <property type="project" value="UniProtKB-KW"/>
</dbReference>